<name>A0A419SBB6_9SPHI</name>
<protein>
    <recommendedName>
        <fullName evidence="2">Pyrrolo-quinoline quinone repeat domain-containing protein</fullName>
    </recommendedName>
</protein>
<dbReference type="InterPro" id="IPR011047">
    <property type="entry name" value="Quinoprotein_ADH-like_sf"/>
</dbReference>
<organism evidence="3 4">
    <name type="scientific">Pelobium manganitolerans</name>
    <dbReference type="NCBI Taxonomy" id="1842495"/>
    <lineage>
        <taxon>Bacteria</taxon>
        <taxon>Pseudomonadati</taxon>
        <taxon>Bacteroidota</taxon>
        <taxon>Sphingobacteriia</taxon>
        <taxon>Sphingobacteriales</taxon>
        <taxon>Sphingobacteriaceae</taxon>
        <taxon>Pelobium</taxon>
    </lineage>
</organism>
<accession>A0A419SBB6</accession>
<feature type="domain" description="Pyrrolo-quinoline quinone repeat" evidence="2">
    <location>
        <begin position="132"/>
        <end position="394"/>
    </location>
</feature>
<gene>
    <name evidence="3" type="ORF">BCY91_00330</name>
</gene>
<sequence length="616" mass="68460">MNKKVIALSLLLLSGGYAANAQFGKLKEKMGSMLPSKGSKTPGNFKTVWESEFSNKANRLAVSGSTGDAYILGTDDNSATVLDADGKQIWEGDFKNLTTNKTNKCEFQFSIWKEGGKGGYLFLFDSRKLGTDRIAVLDIATGKELWSSENYQNLLPKDRGMLGSSSEDIETVKYIDELDAFLIAQKDGMNLVKAKTGEKVWETKLIKGAVAEYQYDKAKNEIVMLNYKPTALGALISGFKNQLLKINATNGEIVWDASFRGTVEKELVTRKPILDIWLKGDKVFLWLDGIQVFNFNNGQKLWEVAYENDMDKTNNSFLNNMAGKGGSQKKIYRTLADPLFTDDAVYIVIFANRSRTKYVEKHDLQTGKLLWASEKITGAFSMPKLYKSGDKILVQVGGKVQVQEIERQTSGGGLGSTGLSSTSTTYKIYWDYVNQKNSLLCLNDKDGATAWRSERFDKRITDMVIDKGKTVFIGDGDEFYSYDIASGKQLFNVKHGNAKVGKAFDVIDYGDNCVVVSEKGLASYKKADGSRVYATDKLAGIDYWYDINGNFFLRNQKNSKNIIHGINMETGETKGTVESKGKGGSPVYGDGIDISEDGEYIYAFKNKKVEKIKVNN</sequence>
<feature type="domain" description="Pyrrolo-quinoline quinone repeat" evidence="2">
    <location>
        <begin position="437"/>
        <end position="544"/>
    </location>
</feature>
<dbReference type="AlphaFoldDB" id="A0A419SBB6"/>
<evidence type="ECO:0000313" key="3">
    <source>
        <dbReference type="EMBL" id="RKD20109.1"/>
    </source>
</evidence>
<dbReference type="OrthoDB" id="725093at2"/>
<dbReference type="PANTHER" id="PTHR34512:SF30">
    <property type="entry name" value="OUTER MEMBRANE PROTEIN ASSEMBLY FACTOR BAMB"/>
    <property type="match status" value="1"/>
</dbReference>
<feature type="chain" id="PRO_5018996479" description="Pyrrolo-quinoline quinone repeat domain-containing protein" evidence="1">
    <location>
        <begin position="22"/>
        <end position="616"/>
    </location>
</feature>
<dbReference type="Gene3D" id="2.130.10.10">
    <property type="entry name" value="YVTN repeat-like/Quinoprotein amine dehydrogenase"/>
    <property type="match status" value="2"/>
</dbReference>
<evidence type="ECO:0000256" key="1">
    <source>
        <dbReference type="SAM" id="SignalP"/>
    </source>
</evidence>
<dbReference type="Pfam" id="PF13360">
    <property type="entry name" value="PQQ_2"/>
    <property type="match status" value="2"/>
</dbReference>
<evidence type="ECO:0000313" key="4">
    <source>
        <dbReference type="Proteomes" id="UP000283433"/>
    </source>
</evidence>
<reference evidence="3 4" key="1">
    <citation type="submission" date="2016-07" db="EMBL/GenBank/DDBJ databases">
        <title>Genome of Pelobium manganitolerans.</title>
        <authorList>
            <person name="Wu S."/>
            <person name="Wang G."/>
        </authorList>
    </citation>
    <scope>NUCLEOTIDE SEQUENCE [LARGE SCALE GENOMIC DNA]</scope>
    <source>
        <strain evidence="3 4">YS-25</strain>
    </source>
</reference>
<dbReference type="Proteomes" id="UP000283433">
    <property type="component" value="Unassembled WGS sequence"/>
</dbReference>
<feature type="signal peptide" evidence="1">
    <location>
        <begin position="1"/>
        <end position="21"/>
    </location>
</feature>
<dbReference type="SUPFAM" id="SSF50998">
    <property type="entry name" value="Quinoprotein alcohol dehydrogenase-like"/>
    <property type="match status" value="2"/>
</dbReference>
<comment type="caution">
    <text evidence="3">The sequence shown here is derived from an EMBL/GenBank/DDBJ whole genome shotgun (WGS) entry which is preliminary data.</text>
</comment>
<dbReference type="PANTHER" id="PTHR34512">
    <property type="entry name" value="CELL SURFACE PROTEIN"/>
    <property type="match status" value="1"/>
</dbReference>
<dbReference type="RefSeq" id="WP_120180024.1">
    <property type="nucleotide sequence ID" value="NZ_MBTA01000001.1"/>
</dbReference>
<proteinExistence type="predicted"/>
<keyword evidence="4" id="KW-1185">Reference proteome</keyword>
<evidence type="ECO:0000259" key="2">
    <source>
        <dbReference type="Pfam" id="PF13360"/>
    </source>
</evidence>
<keyword evidence="1" id="KW-0732">Signal</keyword>
<dbReference type="InterPro" id="IPR015943">
    <property type="entry name" value="WD40/YVTN_repeat-like_dom_sf"/>
</dbReference>
<dbReference type="InterPro" id="IPR002372">
    <property type="entry name" value="PQQ_rpt_dom"/>
</dbReference>
<dbReference type="EMBL" id="MBTA01000001">
    <property type="protein sequence ID" value="RKD20109.1"/>
    <property type="molecule type" value="Genomic_DNA"/>
</dbReference>